<dbReference type="Proteomes" id="UP000619479">
    <property type="component" value="Unassembled WGS sequence"/>
</dbReference>
<evidence type="ECO:0000313" key="2">
    <source>
        <dbReference type="Proteomes" id="UP000619479"/>
    </source>
</evidence>
<protein>
    <recommendedName>
        <fullName evidence="3">Tetratricopeptide repeat protein</fullName>
    </recommendedName>
</protein>
<keyword evidence="2" id="KW-1185">Reference proteome</keyword>
<gene>
    <name evidence="1" type="ORF">Acy02nite_88620</name>
</gene>
<accession>A0A919ITH6</accession>
<dbReference type="InterPro" id="IPR019734">
    <property type="entry name" value="TPR_rpt"/>
</dbReference>
<dbReference type="EMBL" id="BOMH01000091">
    <property type="protein sequence ID" value="GID70981.1"/>
    <property type="molecule type" value="Genomic_DNA"/>
</dbReference>
<evidence type="ECO:0008006" key="3">
    <source>
        <dbReference type="Google" id="ProtNLM"/>
    </source>
</evidence>
<reference evidence="1" key="1">
    <citation type="submission" date="2021-01" db="EMBL/GenBank/DDBJ databases">
        <title>Whole genome shotgun sequence of Actinoplanes cyaneus NBRC 14990.</title>
        <authorList>
            <person name="Komaki H."/>
            <person name="Tamura T."/>
        </authorList>
    </citation>
    <scope>NUCLEOTIDE SEQUENCE</scope>
    <source>
        <strain evidence="1">NBRC 14990</strain>
    </source>
</reference>
<proteinExistence type="predicted"/>
<dbReference type="Gene3D" id="1.25.40.10">
    <property type="entry name" value="Tetratricopeptide repeat domain"/>
    <property type="match status" value="2"/>
</dbReference>
<sequence length="657" mass="70136">MFETARAVLPDWWLLHPADASGVRAFAQAPAPRTVAWLDELQRYLDQSGGLPAGLIRDLLAAGTVVLATLWPDEVSVRSAPRDAGTDDRYAEDRELLKLARIIDVPAVFSREERSRAGQLAADGRIRTALEYADSGVTQVLAAGPELIRRWQHAPAKECYGQAVITAALDARRVGAQAPATVDYLTAAAPAYLTPAQQATATPDWFEKAIRYATQTVHGAASCLIPVPAGMGQIAGYLTADYLHESARTLRRTEAVPGLAWQALVTHHHPDDCLRLADNAERRDQIDHAITLYRKQPDAGDGFAAVRLAELLARQGQVQEALTVLRPRADASNRPTAKRRLAKLLAEQGQVQELRQRANAGDLFAVGQLDQLLAEQGQVQELRQRADAGDRFAAERLAGLLAGQGQVQEALTMLRQLVDAGDASAARQLADLLARHGQVQELRQRADAGDGLAAGRLARLLARQGQVDEALTVLRQLVDAGDESAARQLASLLTRQGQVPEAIIMLRQRVDAGDGLAAGQLAALLAGQGQVQEALTVLRQRVDVGDRLAAGLLAALLAGQGQVQELRQRADAGDGLAAERLAGLLAGQGQVQEALTVLRQLLDASGGFATRRLVDLLAKLGRIDDLEGEVRAGTYGAAAQLAQMRGPAGNAEAAKPT</sequence>
<comment type="caution">
    <text evidence="1">The sequence shown here is derived from an EMBL/GenBank/DDBJ whole genome shotgun (WGS) entry which is preliminary data.</text>
</comment>
<dbReference type="InterPro" id="IPR011990">
    <property type="entry name" value="TPR-like_helical_dom_sf"/>
</dbReference>
<dbReference type="SUPFAM" id="SSF81901">
    <property type="entry name" value="HCP-like"/>
    <property type="match status" value="1"/>
</dbReference>
<evidence type="ECO:0000313" key="1">
    <source>
        <dbReference type="EMBL" id="GID70981.1"/>
    </source>
</evidence>
<organism evidence="1 2">
    <name type="scientific">Actinoplanes cyaneus</name>
    <dbReference type="NCBI Taxonomy" id="52696"/>
    <lineage>
        <taxon>Bacteria</taxon>
        <taxon>Bacillati</taxon>
        <taxon>Actinomycetota</taxon>
        <taxon>Actinomycetes</taxon>
        <taxon>Micromonosporales</taxon>
        <taxon>Micromonosporaceae</taxon>
        <taxon>Actinoplanes</taxon>
    </lineage>
</organism>
<dbReference type="AlphaFoldDB" id="A0A919ITH6"/>
<name>A0A919ITH6_9ACTN</name>
<dbReference type="Pfam" id="PF13174">
    <property type="entry name" value="TPR_6"/>
    <property type="match status" value="1"/>
</dbReference>